<dbReference type="AlphaFoldDB" id="A0A226WT13"/>
<dbReference type="SUPFAM" id="SSF56524">
    <property type="entry name" value="Oxidoreductase molybdopterin-binding domain"/>
    <property type="match status" value="1"/>
</dbReference>
<dbReference type="Proteomes" id="UP000214720">
    <property type="component" value="Unassembled WGS sequence"/>
</dbReference>
<feature type="signal peptide" evidence="1">
    <location>
        <begin position="1"/>
        <end position="28"/>
    </location>
</feature>
<dbReference type="eggNOG" id="COG3915">
    <property type="taxonomic scope" value="Bacteria"/>
</dbReference>
<keyword evidence="1" id="KW-0732">Signal</keyword>
<gene>
    <name evidence="2" type="ORF">BSU04_32625</name>
</gene>
<dbReference type="Gene3D" id="3.90.420.10">
    <property type="entry name" value="Oxidoreductase, molybdopterin-binding domain"/>
    <property type="match status" value="1"/>
</dbReference>
<sequence length="169" mass="18341">MTAAMTQQRILRALAASLLALLSPAASAAPLALDVQGMIGRTNDPDHSVYHISEAELLKLPVHTITTSTTWTPKSTFSGPLLGDVLKLVDARADSIELRTIDDYSYTVSAREAERYGAILAYSRNGVRLTVSNFGPLFLIYPRDAYPSELSGSAAEAKFVWQIKAMVVK</sequence>
<feature type="chain" id="PRO_5013325278" description="Oxidoreductase molybdopterin-binding domain-containing protein" evidence="1">
    <location>
        <begin position="29"/>
        <end position="169"/>
    </location>
</feature>
<dbReference type="InterPro" id="IPR036374">
    <property type="entry name" value="OxRdtase_Mopterin-bd_sf"/>
</dbReference>
<dbReference type="EMBL" id="MTHB01000223">
    <property type="protein sequence ID" value="OXC74302.1"/>
    <property type="molecule type" value="Genomic_DNA"/>
</dbReference>
<evidence type="ECO:0000313" key="3">
    <source>
        <dbReference type="Proteomes" id="UP000214720"/>
    </source>
</evidence>
<comment type="caution">
    <text evidence="2">The sequence shown here is derived from an EMBL/GenBank/DDBJ whole genome shotgun (WGS) entry which is preliminary data.</text>
</comment>
<proteinExistence type="predicted"/>
<organism evidence="2 3">
    <name type="scientific">Caballeronia sordidicola</name>
    <name type="common">Burkholderia sordidicola</name>
    <dbReference type="NCBI Taxonomy" id="196367"/>
    <lineage>
        <taxon>Bacteria</taxon>
        <taxon>Pseudomonadati</taxon>
        <taxon>Pseudomonadota</taxon>
        <taxon>Betaproteobacteria</taxon>
        <taxon>Burkholderiales</taxon>
        <taxon>Burkholderiaceae</taxon>
        <taxon>Caballeronia</taxon>
    </lineage>
</organism>
<evidence type="ECO:0008006" key="4">
    <source>
        <dbReference type="Google" id="ProtNLM"/>
    </source>
</evidence>
<protein>
    <recommendedName>
        <fullName evidence="4">Oxidoreductase molybdopterin-binding domain-containing protein</fullName>
    </recommendedName>
</protein>
<evidence type="ECO:0000256" key="1">
    <source>
        <dbReference type="SAM" id="SignalP"/>
    </source>
</evidence>
<accession>A0A226WT13</accession>
<name>A0A226WT13_CABSO</name>
<evidence type="ECO:0000313" key="2">
    <source>
        <dbReference type="EMBL" id="OXC74302.1"/>
    </source>
</evidence>
<reference evidence="3" key="1">
    <citation type="submission" date="2017-01" db="EMBL/GenBank/DDBJ databases">
        <title>Genome Analysis of Deinococcus marmoris KOPRI26562.</title>
        <authorList>
            <person name="Kim J.H."/>
            <person name="Oh H.-M."/>
        </authorList>
    </citation>
    <scope>NUCLEOTIDE SEQUENCE [LARGE SCALE GENOMIC DNA]</scope>
    <source>
        <strain evidence="3">PAMC 26633</strain>
    </source>
</reference>